<accession>A0AAV5RHY0</accession>
<dbReference type="InterPro" id="IPR011078">
    <property type="entry name" value="PyrdxlP_homeostasis"/>
</dbReference>
<dbReference type="PIRSF" id="PIRSF004848">
    <property type="entry name" value="YBL036c_PLPDEIII"/>
    <property type="match status" value="1"/>
</dbReference>
<sequence length="246" mass="27430">MSRKVQLEQAYKAVVEEIKQVCESLNRPVPNLVAVSKYKPAEDIQTLYDLGHRHFGENYVQELSEKAKVLPKDIHWHFIGNLQSNKVKIVREVPSLSVVETLDSEQKATKLNAQRSQINTPLSVFLQINTSDEPQKAGIHVEDYATIESLCKHVESLEFLHLEGLMTIGSVEQSKQSEVGAENKDFTALGNLREKLNSSLNLNLGLSMGMSSDYIQAIKQGSTNIRVGSHIFGGRVTKEEIKSASN</sequence>
<evidence type="ECO:0000259" key="5">
    <source>
        <dbReference type="Pfam" id="PF01168"/>
    </source>
</evidence>
<dbReference type="InterPro" id="IPR029066">
    <property type="entry name" value="PLP-binding_barrel"/>
</dbReference>
<dbReference type="PANTHER" id="PTHR10146">
    <property type="entry name" value="PROLINE SYNTHETASE CO-TRANSCRIBED BACTERIAL HOMOLOG PROTEIN"/>
    <property type="match status" value="1"/>
</dbReference>
<name>A0AAV5RHY0_STABA</name>
<gene>
    <name evidence="6" type="ORF">DASB73_011590</name>
</gene>
<dbReference type="SUPFAM" id="SSF51419">
    <property type="entry name" value="PLP-binding barrel"/>
    <property type="match status" value="1"/>
</dbReference>
<dbReference type="Pfam" id="PF01168">
    <property type="entry name" value="Ala_racemase_N"/>
    <property type="match status" value="1"/>
</dbReference>
<keyword evidence="1 2" id="KW-0663">Pyridoxal phosphate</keyword>
<keyword evidence="7" id="KW-1185">Reference proteome</keyword>
<evidence type="ECO:0000313" key="7">
    <source>
        <dbReference type="Proteomes" id="UP001362899"/>
    </source>
</evidence>
<dbReference type="Gene3D" id="3.20.20.10">
    <property type="entry name" value="Alanine racemase"/>
    <property type="match status" value="1"/>
</dbReference>
<comment type="similarity">
    <text evidence="2 4">Belongs to the pyridoxal phosphate-binding protein YggS/PROSC family.</text>
</comment>
<feature type="modified residue" description="N6-(pyridoxal phosphate)lysine" evidence="2 3">
    <location>
        <position position="37"/>
    </location>
</feature>
<dbReference type="FunFam" id="3.20.20.10:FF:000018">
    <property type="entry name" value="Pyridoxal phosphate homeostasis protein"/>
    <property type="match status" value="1"/>
</dbReference>
<comment type="function">
    <text evidence="2">Pyridoxal 5'-phosphate (PLP)-binding protein, which may be involved in intracellular homeostatic regulation of pyridoxal 5'-phosphate (PLP), the active form of vitamin B6.</text>
</comment>
<dbReference type="InterPro" id="IPR001608">
    <property type="entry name" value="Ala_racemase_N"/>
</dbReference>
<dbReference type="CDD" id="cd06822">
    <property type="entry name" value="PLPDE_III_YBL036c_euk"/>
    <property type="match status" value="1"/>
</dbReference>
<dbReference type="Proteomes" id="UP001362899">
    <property type="component" value="Unassembled WGS sequence"/>
</dbReference>
<feature type="domain" description="Alanine racemase N-terminal" evidence="5">
    <location>
        <begin position="13"/>
        <end position="235"/>
    </location>
</feature>
<evidence type="ECO:0000313" key="6">
    <source>
        <dbReference type="EMBL" id="GMM50201.1"/>
    </source>
</evidence>
<protein>
    <recommendedName>
        <fullName evidence="2">Pyridoxal phosphate homeostasis protein</fullName>
        <shortName evidence="2">PLP homeostasis protein</shortName>
    </recommendedName>
</protein>
<reference evidence="6 7" key="1">
    <citation type="journal article" date="2023" name="Elife">
        <title>Identification of key yeast species and microbe-microbe interactions impacting larval growth of Drosophila in the wild.</title>
        <authorList>
            <person name="Mure A."/>
            <person name="Sugiura Y."/>
            <person name="Maeda R."/>
            <person name="Honda K."/>
            <person name="Sakurai N."/>
            <person name="Takahashi Y."/>
            <person name="Watada M."/>
            <person name="Katoh T."/>
            <person name="Gotoh A."/>
            <person name="Gotoh Y."/>
            <person name="Taniguchi I."/>
            <person name="Nakamura K."/>
            <person name="Hayashi T."/>
            <person name="Katayama T."/>
            <person name="Uemura T."/>
            <person name="Hattori Y."/>
        </authorList>
    </citation>
    <scope>NUCLEOTIDE SEQUENCE [LARGE SCALE GENOMIC DNA]</scope>
    <source>
        <strain evidence="6 7">SB-73</strain>
    </source>
</reference>
<comment type="cofactor">
    <cofactor evidence="3">
        <name>pyridoxal 5'-phosphate</name>
        <dbReference type="ChEBI" id="CHEBI:597326"/>
    </cofactor>
</comment>
<dbReference type="GO" id="GO:0030170">
    <property type="term" value="F:pyridoxal phosphate binding"/>
    <property type="evidence" value="ECO:0007669"/>
    <property type="project" value="UniProtKB-UniRule"/>
</dbReference>
<dbReference type="HAMAP" id="MF_02087">
    <property type="entry name" value="PLP_homeostasis"/>
    <property type="match status" value="1"/>
</dbReference>
<dbReference type="NCBIfam" id="TIGR00044">
    <property type="entry name" value="YggS family pyridoxal phosphate-dependent enzyme"/>
    <property type="match status" value="1"/>
</dbReference>
<proteinExistence type="inferred from homology"/>
<organism evidence="6 7">
    <name type="scientific">Starmerella bacillaris</name>
    <name type="common">Yeast</name>
    <name type="synonym">Candida zemplinina</name>
    <dbReference type="NCBI Taxonomy" id="1247836"/>
    <lineage>
        <taxon>Eukaryota</taxon>
        <taxon>Fungi</taxon>
        <taxon>Dikarya</taxon>
        <taxon>Ascomycota</taxon>
        <taxon>Saccharomycotina</taxon>
        <taxon>Dipodascomycetes</taxon>
        <taxon>Dipodascales</taxon>
        <taxon>Trichomonascaceae</taxon>
        <taxon>Starmerella</taxon>
    </lineage>
</organism>
<dbReference type="PANTHER" id="PTHR10146:SF14">
    <property type="entry name" value="PYRIDOXAL PHOSPHATE HOMEOSTASIS PROTEIN"/>
    <property type="match status" value="1"/>
</dbReference>
<dbReference type="EMBL" id="BTGC01000003">
    <property type="protein sequence ID" value="GMM50201.1"/>
    <property type="molecule type" value="Genomic_DNA"/>
</dbReference>
<evidence type="ECO:0000256" key="2">
    <source>
        <dbReference type="HAMAP-Rule" id="MF_03225"/>
    </source>
</evidence>
<dbReference type="PROSITE" id="PS01211">
    <property type="entry name" value="UPF0001"/>
    <property type="match status" value="1"/>
</dbReference>
<evidence type="ECO:0000256" key="4">
    <source>
        <dbReference type="RuleBase" id="RU004514"/>
    </source>
</evidence>
<dbReference type="AlphaFoldDB" id="A0AAV5RHY0"/>
<evidence type="ECO:0000256" key="3">
    <source>
        <dbReference type="PIRSR" id="PIRSR004848-1"/>
    </source>
</evidence>
<evidence type="ECO:0000256" key="1">
    <source>
        <dbReference type="ARBA" id="ARBA00022898"/>
    </source>
</evidence>
<comment type="caution">
    <text evidence="6">The sequence shown here is derived from an EMBL/GenBank/DDBJ whole genome shotgun (WGS) entry which is preliminary data.</text>
</comment>